<proteinExistence type="predicted"/>
<dbReference type="SUPFAM" id="SSF52172">
    <property type="entry name" value="CheY-like"/>
    <property type="match status" value="1"/>
</dbReference>
<sequence>MSILDRLTGQDRPSPANAEFIAVLADEASAALLRQFVLEGMVSHAHVLVGGVRDLIGLLGQVERPPRQLVVDVSGSTMSNTELAELAAVCPPGVAVVVVGERNDVGTYRELLRMGVDDYLVKPLTMDLLRRVLNRRTGRSVPAQQIRTGKVVACVGSRGGVGTSTLVANLGWQLAGPLERRVAAIDLDPFGGALDLMLSAPNNHGLADLLANVNQLDPNFVERSFAQAAPRLFLLAARAELDQSGVLPPRAVLTLLAELRKLFHYVFLDLPARGGELTAALLADADTVAVVSEPSVVATRETLRLIQLAETRDDRVPLMLLVNHPRQPGHAELKLADFEEAVGRRASHVLPFDRDAAGLGENLGPPLISRRGPLALALRRVADDLAGRRSAEGGRRLLPDWLPLPGLAPARGG</sequence>
<feature type="modified residue" description="4-aspartylphosphate" evidence="3">
    <location>
        <position position="72"/>
    </location>
</feature>
<dbReference type="RefSeq" id="WP_377316817.1">
    <property type="nucleotide sequence ID" value="NZ_JBHUIY010000023.1"/>
</dbReference>
<dbReference type="InterPro" id="IPR011006">
    <property type="entry name" value="CheY-like_superfamily"/>
</dbReference>
<dbReference type="Pfam" id="PF06564">
    <property type="entry name" value="CBP_BcsQ"/>
    <property type="match status" value="1"/>
</dbReference>
<dbReference type="SUPFAM" id="SSF52540">
    <property type="entry name" value="P-loop containing nucleoside triphosphate hydrolases"/>
    <property type="match status" value="1"/>
</dbReference>
<dbReference type="PANTHER" id="PTHR43384">
    <property type="entry name" value="SEPTUM SITE-DETERMINING PROTEIN MIND HOMOLOG, CHLOROPLASTIC-RELATED"/>
    <property type="match status" value="1"/>
</dbReference>
<evidence type="ECO:0000256" key="1">
    <source>
        <dbReference type="ARBA" id="ARBA00022741"/>
    </source>
</evidence>
<organism evidence="5 6">
    <name type="scientific">Phaeospirillum tilakii</name>
    <dbReference type="NCBI Taxonomy" id="741673"/>
    <lineage>
        <taxon>Bacteria</taxon>
        <taxon>Pseudomonadati</taxon>
        <taxon>Pseudomonadota</taxon>
        <taxon>Alphaproteobacteria</taxon>
        <taxon>Rhodospirillales</taxon>
        <taxon>Rhodospirillaceae</taxon>
        <taxon>Phaeospirillum</taxon>
    </lineage>
</organism>
<evidence type="ECO:0000313" key="5">
    <source>
        <dbReference type="EMBL" id="MFD2234520.1"/>
    </source>
</evidence>
<protein>
    <submittedName>
        <fullName evidence="5">CpaE family protein</fullName>
    </submittedName>
</protein>
<reference evidence="6" key="1">
    <citation type="journal article" date="2019" name="Int. J. Syst. Evol. Microbiol.">
        <title>The Global Catalogue of Microorganisms (GCM) 10K type strain sequencing project: providing services to taxonomists for standard genome sequencing and annotation.</title>
        <authorList>
            <consortium name="The Broad Institute Genomics Platform"/>
            <consortium name="The Broad Institute Genome Sequencing Center for Infectious Disease"/>
            <person name="Wu L."/>
            <person name="Ma J."/>
        </authorList>
    </citation>
    <scope>NUCLEOTIDE SEQUENCE [LARGE SCALE GENOMIC DNA]</scope>
    <source>
        <strain evidence="6">KCTC 15012</strain>
    </source>
</reference>
<keyword evidence="6" id="KW-1185">Reference proteome</keyword>
<evidence type="ECO:0000259" key="4">
    <source>
        <dbReference type="PROSITE" id="PS50110"/>
    </source>
</evidence>
<dbReference type="EMBL" id="JBHUIY010000023">
    <property type="protein sequence ID" value="MFD2234520.1"/>
    <property type="molecule type" value="Genomic_DNA"/>
</dbReference>
<name>A0ABW5CEI3_9PROT</name>
<evidence type="ECO:0000256" key="3">
    <source>
        <dbReference type="PROSITE-ProRule" id="PRU00169"/>
    </source>
</evidence>
<feature type="domain" description="Response regulatory" evidence="4">
    <location>
        <begin position="20"/>
        <end position="137"/>
    </location>
</feature>
<dbReference type="Gene3D" id="3.40.50.300">
    <property type="entry name" value="P-loop containing nucleotide triphosphate hydrolases"/>
    <property type="match status" value="1"/>
</dbReference>
<dbReference type="InterPro" id="IPR050625">
    <property type="entry name" value="ParA/MinD_ATPase"/>
</dbReference>
<evidence type="ECO:0000256" key="2">
    <source>
        <dbReference type="ARBA" id="ARBA00022840"/>
    </source>
</evidence>
<comment type="caution">
    <text evidence="5">The sequence shown here is derived from an EMBL/GenBank/DDBJ whole genome shotgun (WGS) entry which is preliminary data.</text>
</comment>
<keyword evidence="3" id="KW-0597">Phosphoprotein</keyword>
<dbReference type="Gene3D" id="3.40.50.2300">
    <property type="match status" value="1"/>
</dbReference>
<accession>A0ABW5CEI3</accession>
<dbReference type="PROSITE" id="PS50110">
    <property type="entry name" value="RESPONSE_REGULATORY"/>
    <property type="match status" value="1"/>
</dbReference>
<dbReference type="InterPro" id="IPR027417">
    <property type="entry name" value="P-loop_NTPase"/>
</dbReference>
<dbReference type="PANTHER" id="PTHR43384:SF6">
    <property type="entry name" value="SEPTUM SITE-DETERMINING PROTEIN MIND HOMOLOG, CHLOROPLASTIC"/>
    <property type="match status" value="1"/>
</dbReference>
<keyword evidence="2" id="KW-0067">ATP-binding</keyword>
<dbReference type="InterPro" id="IPR001789">
    <property type="entry name" value="Sig_transdc_resp-reg_receiver"/>
</dbReference>
<gene>
    <name evidence="5" type="ORF">ACFSNB_11950</name>
</gene>
<evidence type="ECO:0000313" key="6">
    <source>
        <dbReference type="Proteomes" id="UP001597296"/>
    </source>
</evidence>
<dbReference type="InterPro" id="IPR017746">
    <property type="entry name" value="Cellulose_synthase_operon_BcsQ"/>
</dbReference>
<keyword evidence="1" id="KW-0547">Nucleotide-binding</keyword>
<dbReference type="Proteomes" id="UP001597296">
    <property type="component" value="Unassembled WGS sequence"/>
</dbReference>